<keyword evidence="3" id="KW-0336">GPI-anchor</keyword>
<evidence type="ECO:0000256" key="3">
    <source>
        <dbReference type="ARBA" id="ARBA00022622"/>
    </source>
</evidence>
<evidence type="ECO:0000256" key="2">
    <source>
        <dbReference type="ARBA" id="ARBA00022475"/>
    </source>
</evidence>
<feature type="signal peptide" evidence="7">
    <location>
        <begin position="1"/>
        <end position="29"/>
    </location>
</feature>
<reference evidence="9" key="2">
    <citation type="journal article" date="2014" name="Mol. Biochem. Parasitol.">
        <title>Capturing the variant surface glycoprotein repertoire (the VSGnome) of Trypanosoma brucei Lister 427.</title>
        <authorList>
            <person name="Cross G.A."/>
            <person name="Kim H.S."/>
            <person name="Wickstead B."/>
        </authorList>
    </citation>
    <scope>NUCLEOTIDE SEQUENCE</scope>
    <source>
        <strain evidence="9">Lister 427</strain>
    </source>
</reference>
<keyword evidence="5" id="KW-0325">Glycoprotein</keyword>
<dbReference type="GO" id="GO:0042783">
    <property type="term" value="P:symbiont-mediated evasion of host immune response"/>
    <property type="evidence" value="ECO:0007669"/>
    <property type="project" value="InterPro"/>
</dbReference>
<keyword evidence="2" id="KW-1003">Cell membrane</keyword>
<feature type="domain" description="Trypanosome variant surface glycoprotein A-type N-terminal" evidence="8">
    <location>
        <begin position="20"/>
        <end position="234"/>
    </location>
</feature>
<dbReference type="SUPFAM" id="SSF58087">
    <property type="entry name" value="Variant surface glycoprotein (N-terminal domain)"/>
    <property type="match status" value="1"/>
</dbReference>
<organism evidence="9">
    <name type="scientific">Trypanosoma brucei</name>
    <dbReference type="NCBI Taxonomy" id="5691"/>
    <lineage>
        <taxon>Eukaryota</taxon>
        <taxon>Discoba</taxon>
        <taxon>Euglenozoa</taxon>
        <taxon>Kinetoplastea</taxon>
        <taxon>Metakinetoplastina</taxon>
        <taxon>Trypanosomatida</taxon>
        <taxon>Trypanosomatidae</taxon>
        <taxon>Trypanosoma</taxon>
    </lineage>
</organism>
<dbReference type="Gene3D" id="1.10.470.10">
    <property type="entry name" value="Variant Surface Glycoprotein, subunit A, domain 2"/>
    <property type="match status" value="1"/>
</dbReference>
<dbReference type="GO" id="GO:0098552">
    <property type="term" value="C:side of membrane"/>
    <property type="evidence" value="ECO:0007669"/>
    <property type="project" value="UniProtKB-KW"/>
</dbReference>
<evidence type="ECO:0000256" key="5">
    <source>
        <dbReference type="ARBA" id="ARBA00023180"/>
    </source>
</evidence>
<evidence type="ECO:0000259" key="8">
    <source>
        <dbReference type="Pfam" id="PF00913"/>
    </source>
</evidence>
<dbReference type="Pfam" id="PF00913">
    <property type="entry name" value="Trypan_glycop"/>
    <property type="match status" value="1"/>
</dbReference>
<dbReference type="AlphaFoldDB" id="M4SX83"/>
<reference evidence="9" key="1">
    <citation type="submission" date="2013-02" db="EMBL/GenBank/DDBJ databases">
        <authorList>
            <person name="Cross G.A.M."/>
            <person name="Kim H.-S."/>
            <person name="Wickstead B."/>
        </authorList>
    </citation>
    <scope>NUCLEOTIDE SEQUENCE</scope>
    <source>
        <strain evidence="9">Lister 427</strain>
    </source>
</reference>
<dbReference type="EMBL" id="KC613253">
    <property type="protein sequence ID" value="AGH60684.1"/>
    <property type="molecule type" value="Genomic_DNA"/>
</dbReference>
<keyword evidence="4" id="KW-0472">Membrane</keyword>
<feature type="chain" id="PRO_5004058046" evidence="7">
    <location>
        <begin position="30"/>
        <end position="298"/>
    </location>
</feature>
<proteinExistence type="predicted"/>
<accession>M4SX83</accession>
<evidence type="ECO:0000313" key="9">
    <source>
        <dbReference type="EMBL" id="AGH60684.1"/>
    </source>
</evidence>
<name>M4SX83_9TRYP</name>
<evidence type="ECO:0000256" key="6">
    <source>
        <dbReference type="ARBA" id="ARBA00023288"/>
    </source>
</evidence>
<evidence type="ECO:0000256" key="1">
    <source>
        <dbReference type="ARBA" id="ARBA00004609"/>
    </source>
</evidence>
<dbReference type="InterPro" id="IPR001812">
    <property type="entry name" value="Trypano_VSG_A_N_dom"/>
</dbReference>
<comment type="subcellular location">
    <subcellularLocation>
        <location evidence="1">Cell membrane</location>
        <topology evidence="1">Lipid-anchor</topology>
        <topology evidence="1">GPI-anchor</topology>
    </subcellularLocation>
</comment>
<keyword evidence="7" id="KW-0732">Signal</keyword>
<evidence type="ECO:0000256" key="4">
    <source>
        <dbReference type="ARBA" id="ARBA00023136"/>
    </source>
</evidence>
<evidence type="ECO:0000256" key="7">
    <source>
        <dbReference type="SAM" id="SignalP"/>
    </source>
</evidence>
<keyword evidence="6" id="KW-0449">Lipoprotein</keyword>
<dbReference type="GO" id="GO:0005886">
    <property type="term" value="C:plasma membrane"/>
    <property type="evidence" value="ECO:0007669"/>
    <property type="project" value="UniProtKB-SubCell"/>
</dbReference>
<protein>
    <submittedName>
        <fullName evidence="9">Variant surface glycoprotein 1774</fullName>
    </submittedName>
</protein>
<dbReference type="VEuPathDB" id="TriTrypDB:Tb427_000026600"/>
<sequence>MLRSKPSGAAKRLAAAQAIILLLTSAANASGPAFTKAGLLKLCQTTAFLQKIPGDALKRLNDNKKASAAAWVAAHKAAALATNANNVIGAVVYSSLAASATACATSAEQMASGLATVAIRASSPAQQLAGQVHEMISLLTKKGQTRTPANVYCIVGSGENAALSEVDADTKCDSGEPTFTANLLSYDDEDMGPVGYKKLTAGTTLDTWEHNSKCSFFKFTNGDTATDSFHSNSSKAIFGRLETIMPHANTAATAPPHLPAGPIQQTLWVVQEVEKTERSNFQWQHLNYSLTLNQPKRR</sequence>
<dbReference type="Gene3D" id="3.90.150.10">
    <property type="entry name" value="Variant Surface Glycoprotein, subunit A domain 1"/>
    <property type="match status" value="1"/>
</dbReference>